<comment type="caution">
    <text evidence="3">The sequence shown here is derived from an EMBL/GenBank/DDBJ whole genome shotgun (WGS) entry which is preliminary data.</text>
</comment>
<dbReference type="GO" id="GO:0000963">
    <property type="term" value="P:mitochondrial RNA processing"/>
    <property type="evidence" value="ECO:0007669"/>
    <property type="project" value="TreeGrafter"/>
</dbReference>
<proteinExistence type="predicted"/>
<feature type="compositionally biased region" description="Low complexity" evidence="1">
    <location>
        <begin position="203"/>
        <end position="255"/>
    </location>
</feature>
<feature type="region of interest" description="Disordered" evidence="1">
    <location>
        <begin position="947"/>
        <end position="971"/>
    </location>
</feature>
<dbReference type="AlphaFoldDB" id="A0A9D4TQQ6"/>
<dbReference type="PANTHER" id="PTHR21228:SF40">
    <property type="entry name" value="LD45607P"/>
    <property type="match status" value="1"/>
</dbReference>
<sequence length="971" mass="103531">MTAVACPRAWAARIASPTPPQAACRRSAAARAPPLSALPSSQNDSKTAPLNTDGTAAARRRTSAAAARPAGAAGAASADDRAAQKQLNKRICSARSAGEVLELVGDGGMLGFNLINAVTAFHRLAKHGMRLSLEEQPALAAHPATRQLAAWLEAAAATSRLSDVQAAQLLWGHSQLGHGTARLVDAVYAQLSDAEVVSSTIRSGSSMNEPSSTGSSSSSKIGSRTERTSSTSSTSSIDSRTSSNSSSKDSSSSSSVMQLESMGTAVTLVYAMARLHRPAPTLLASLTAALLAADDSGSSSWDWSSEQPAWQGQQQQPGPPRQQRGVGISLSCCDQRSLCLLLWSLATLGCCPRKLLLRGCAVLRHAGLAELSVQSMTQVLQAQDMTGSWDQQLVDDVADELALRWHSSVDQQPNEGEQHHEQQHRQHQQHHYHHQQPSLRLNELDTSILARCLALAWRHAVAASVAGEEASGNRLATGRALSRHITASPPRRTAARLLAASARDLSPRLSPQGVSSLAHSFASMGGCPPDLLEALAERALELESKLDGQAVANLAWSYSSLRYDHPQLYTSLASAALRLLATPSGGHSAQHAGGGRGSFSAQAVSMLVFGFASANRCSSPEQQQLMLELAGRAAEVLEDFTPQGLSNLGWGLVVAACYPRQLLRRWRAMVGATAPHFKEAELNQLHLVEVALRLEAPGIGLHLPSQSASFFEGLYQTGRLRVFARHAWQRTLSTGPRSITDFQMQVHRTICELGVECELEHSPAGEYSIDIALPQHRVAVEVDGPVHFATNSRHLMGGTALKRRLLQRLGWHAVDVPFYDWWRLRPDQRQQYMRRKLQAAGLTLPEALAQEAQQHAADVAAAAPDAAADAATTDAQSTVLKLAPKPQLEAAAAEEPCSGNKEGALEAPAGTSLAQRAQRLSMLQYRQGKLARGSMLARGKMQAAAAAAVAPHEENGVADEVQTAPSDVEVQ</sequence>
<dbReference type="SMART" id="SM00952">
    <property type="entry name" value="RAP"/>
    <property type="match status" value="1"/>
</dbReference>
<reference evidence="3" key="2">
    <citation type="submission" date="2020-11" db="EMBL/GenBank/DDBJ databases">
        <authorList>
            <person name="Cecchin M."/>
            <person name="Marcolungo L."/>
            <person name="Rossato M."/>
            <person name="Girolomoni L."/>
            <person name="Cosentino E."/>
            <person name="Cuine S."/>
            <person name="Li-Beisson Y."/>
            <person name="Delledonne M."/>
            <person name="Ballottari M."/>
        </authorList>
    </citation>
    <scope>NUCLEOTIDE SEQUENCE</scope>
    <source>
        <strain evidence="3">211/11P</strain>
        <tissue evidence="3">Whole cell</tissue>
    </source>
</reference>
<dbReference type="OrthoDB" id="514462at2759"/>
<gene>
    <name evidence="3" type="ORF">D9Q98_010599</name>
</gene>
<evidence type="ECO:0000256" key="1">
    <source>
        <dbReference type="SAM" id="MobiDB-lite"/>
    </source>
</evidence>
<dbReference type="EMBL" id="SIDB01000006">
    <property type="protein sequence ID" value="KAI3431847.1"/>
    <property type="molecule type" value="Genomic_DNA"/>
</dbReference>
<feature type="compositionally biased region" description="Low complexity" evidence="1">
    <location>
        <begin position="299"/>
        <end position="325"/>
    </location>
</feature>
<feature type="region of interest" description="Disordered" evidence="1">
    <location>
        <begin position="299"/>
        <end position="326"/>
    </location>
</feature>
<feature type="domain" description="RAP" evidence="2">
    <location>
        <begin position="778"/>
        <end position="835"/>
    </location>
</feature>
<dbReference type="PROSITE" id="PS51286">
    <property type="entry name" value="RAP"/>
    <property type="match status" value="1"/>
</dbReference>
<dbReference type="InterPro" id="IPR013584">
    <property type="entry name" value="RAP"/>
</dbReference>
<dbReference type="Proteomes" id="UP001055712">
    <property type="component" value="Unassembled WGS sequence"/>
</dbReference>
<feature type="region of interest" description="Disordered" evidence="1">
    <location>
        <begin position="410"/>
        <end position="437"/>
    </location>
</feature>
<reference evidence="3" key="1">
    <citation type="journal article" date="2019" name="Plant J.">
        <title>Chlorella vulgaris genome assembly and annotation reveals the molecular basis for metabolic acclimation to high light conditions.</title>
        <authorList>
            <person name="Cecchin M."/>
            <person name="Marcolungo L."/>
            <person name="Rossato M."/>
            <person name="Girolomoni L."/>
            <person name="Cosentino E."/>
            <person name="Cuine S."/>
            <person name="Li-Beisson Y."/>
            <person name="Delledonne M."/>
            <person name="Ballottari M."/>
        </authorList>
    </citation>
    <scope>NUCLEOTIDE SEQUENCE</scope>
    <source>
        <strain evidence="3">211/11P</strain>
    </source>
</reference>
<evidence type="ECO:0000313" key="4">
    <source>
        <dbReference type="Proteomes" id="UP001055712"/>
    </source>
</evidence>
<dbReference type="InterPro" id="IPR050870">
    <property type="entry name" value="FAST_kinase"/>
</dbReference>
<organism evidence="3 4">
    <name type="scientific">Chlorella vulgaris</name>
    <name type="common">Green alga</name>
    <dbReference type="NCBI Taxonomy" id="3077"/>
    <lineage>
        <taxon>Eukaryota</taxon>
        <taxon>Viridiplantae</taxon>
        <taxon>Chlorophyta</taxon>
        <taxon>core chlorophytes</taxon>
        <taxon>Trebouxiophyceae</taxon>
        <taxon>Chlorellales</taxon>
        <taxon>Chlorellaceae</taxon>
        <taxon>Chlorella clade</taxon>
        <taxon>Chlorella</taxon>
    </lineage>
</organism>
<accession>A0A9D4TQQ6</accession>
<dbReference type="GO" id="GO:0003723">
    <property type="term" value="F:RNA binding"/>
    <property type="evidence" value="ECO:0007669"/>
    <property type="project" value="TreeGrafter"/>
</dbReference>
<evidence type="ECO:0000259" key="2">
    <source>
        <dbReference type="PROSITE" id="PS51286"/>
    </source>
</evidence>
<keyword evidence="4" id="KW-1185">Reference proteome</keyword>
<feature type="region of interest" description="Disordered" evidence="1">
    <location>
        <begin position="15"/>
        <end position="80"/>
    </location>
</feature>
<dbReference type="PANTHER" id="PTHR21228">
    <property type="entry name" value="FAST LEU-RICH DOMAIN-CONTAINING"/>
    <property type="match status" value="1"/>
</dbReference>
<dbReference type="GO" id="GO:0044528">
    <property type="term" value="P:regulation of mitochondrial mRNA stability"/>
    <property type="evidence" value="ECO:0007669"/>
    <property type="project" value="TreeGrafter"/>
</dbReference>
<feature type="compositionally biased region" description="Low complexity" evidence="1">
    <location>
        <begin position="21"/>
        <end position="42"/>
    </location>
</feature>
<feature type="compositionally biased region" description="Basic residues" evidence="1">
    <location>
        <begin position="425"/>
        <end position="434"/>
    </location>
</feature>
<protein>
    <recommendedName>
        <fullName evidence="2">RAP domain-containing protein</fullName>
    </recommendedName>
</protein>
<feature type="region of interest" description="Disordered" evidence="1">
    <location>
        <begin position="200"/>
        <end position="256"/>
    </location>
</feature>
<dbReference type="GO" id="GO:0005759">
    <property type="term" value="C:mitochondrial matrix"/>
    <property type="evidence" value="ECO:0007669"/>
    <property type="project" value="TreeGrafter"/>
</dbReference>
<name>A0A9D4TQQ6_CHLVU</name>
<evidence type="ECO:0000313" key="3">
    <source>
        <dbReference type="EMBL" id="KAI3431847.1"/>
    </source>
</evidence>
<dbReference type="Pfam" id="PF08373">
    <property type="entry name" value="RAP"/>
    <property type="match status" value="1"/>
</dbReference>
<dbReference type="GO" id="GO:0035770">
    <property type="term" value="C:ribonucleoprotein granule"/>
    <property type="evidence" value="ECO:0007669"/>
    <property type="project" value="TreeGrafter"/>
</dbReference>
<feature type="compositionally biased region" description="Low complexity" evidence="1">
    <location>
        <begin position="52"/>
        <end position="77"/>
    </location>
</feature>